<evidence type="ECO:0000256" key="6">
    <source>
        <dbReference type="ARBA" id="ARBA00022490"/>
    </source>
</evidence>
<proteinExistence type="inferred from homology"/>
<keyword evidence="4" id="KW-1134">Transmembrane beta strand</keyword>
<evidence type="ECO:0000259" key="12">
    <source>
        <dbReference type="Pfam" id="PF04598"/>
    </source>
</evidence>
<evidence type="ECO:0000313" key="15">
    <source>
        <dbReference type="Proteomes" id="UP000694563"/>
    </source>
</evidence>
<dbReference type="GO" id="GO:0005546">
    <property type="term" value="F:phosphatidylinositol-4,5-bisphosphate binding"/>
    <property type="evidence" value="ECO:0007669"/>
    <property type="project" value="TreeGrafter"/>
</dbReference>
<keyword evidence="15" id="KW-1185">Reference proteome</keyword>
<evidence type="ECO:0000256" key="11">
    <source>
        <dbReference type="ARBA" id="ARBA00023288"/>
    </source>
</evidence>
<dbReference type="Pfam" id="PF17708">
    <property type="entry name" value="Gasdermin_C"/>
    <property type="match status" value="1"/>
</dbReference>
<evidence type="ECO:0000256" key="2">
    <source>
        <dbReference type="ARBA" id="ARBA00004651"/>
    </source>
</evidence>
<evidence type="ECO:0000256" key="3">
    <source>
        <dbReference type="ARBA" id="ARBA00009279"/>
    </source>
</evidence>
<dbReference type="GO" id="GO:0005886">
    <property type="term" value="C:plasma membrane"/>
    <property type="evidence" value="ECO:0007669"/>
    <property type="project" value="UniProtKB-SubCell"/>
</dbReference>
<dbReference type="Proteomes" id="UP000694563">
    <property type="component" value="Chromosome 23"/>
</dbReference>
<dbReference type="GO" id="GO:0070273">
    <property type="term" value="F:phosphatidylinositol-4-phosphate binding"/>
    <property type="evidence" value="ECO:0007669"/>
    <property type="project" value="TreeGrafter"/>
</dbReference>
<dbReference type="AlphaFoldDB" id="A0A8C3UV56"/>
<protein>
    <submittedName>
        <fullName evidence="14">Uncharacterized protein</fullName>
    </submittedName>
</protein>
<sequence>MLLLPRCYFGEPIVSKAQIPLALLQNLSHCRMFKKLTKFIAKQIDPNKKFVPVESIADNEHFRPLCLLTKKRKPETRFHRDPYYQQTGFTLQDVLLPGEDGESTECRHQSPSICQFTLTKTSTDEADGGLDISHDPASADLHGGASLSNTFSVKPQKRRISLESLEALRRERKVNMDHSFIQQLRRRDINLYVVTETLEASEETVYKKATKADGGLKAKFYATFHGKGTREDKQTIVIPKGCTLTFRTMPLHIGDGAWHLDYFPEEAEKSAADVTNGPSQGKLVRQRDVELSLRNFTELSPDMMLFILNTIRAVMRENNHHQEPSQKAQIHSPLLQNRSHSRMFKKLNKFVVNQMDPQEEFVPVESIADNEDFRPLCLLKKKRKSETIFHPAPYYQRTGFTLHDVLLPGVDGENIEPLLQDSRQFPLTKTWKDQADGGLSISCDPVNLAVHGGSTLSKEFTVKPQKKSISQQSLEALRRERKINMDHSFIQQQQRRDINLYVVTEILEASEETVYKKATKADRGLKAKFYAKFRGKGNTDKNKDIVIPKGCTLAFRAIPLHIRDGVWDLDYFLLKAVGNAVDVTNDESMGKLEEVVREVEYRCQIFTTLSPDLLLVVFIAIKAAMRDKKLLQELSQKMEDITELNDEYELKTESPDLKDLFSTLEHSERDRFLQLAEGITYILDALHELMDDQLLLLLESLERKILSQQLNLVAQLLKHDLEDKMCHFHVDARLLSFQHKEDQMLTMELVEMSGVQLQEDGSAVPRDQPLEAVAALFVALYALNLLSGSKQDTPGPAQGNPL</sequence>
<evidence type="ECO:0000313" key="14">
    <source>
        <dbReference type="Ensembl" id="ENSCUSP00005017351.1"/>
    </source>
</evidence>
<dbReference type="GO" id="GO:0070269">
    <property type="term" value="P:pyroptotic inflammatory response"/>
    <property type="evidence" value="ECO:0007669"/>
    <property type="project" value="TreeGrafter"/>
</dbReference>
<dbReference type="InterPro" id="IPR040460">
    <property type="entry name" value="Gasdermin_pore"/>
</dbReference>
<keyword evidence="8" id="KW-0812">Transmembrane</keyword>
<evidence type="ECO:0000256" key="5">
    <source>
        <dbReference type="ARBA" id="ARBA00022475"/>
    </source>
</evidence>
<dbReference type="PANTHER" id="PTHR16399">
    <property type="entry name" value="GASDERMIN"/>
    <property type="match status" value="1"/>
</dbReference>
<dbReference type="PANTHER" id="PTHR16399:SF18">
    <property type="entry name" value="GASDERMIN-A"/>
    <property type="match status" value="1"/>
</dbReference>
<dbReference type="InterPro" id="IPR041263">
    <property type="entry name" value="Gasdermin_PUB"/>
</dbReference>
<evidence type="ECO:0000256" key="7">
    <source>
        <dbReference type="ARBA" id="ARBA00022590"/>
    </source>
</evidence>
<comment type="subcellular location">
    <subcellularLocation>
        <location evidence="2">Cell membrane</location>
        <topology evidence="2">Multi-pass membrane protein</topology>
    </subcellularLocation>
    <subcellularLocation>
        <location evidence="1">Cytoplasm</location>
    </subcellularLocation>
</comment>
<reference evidence="14" key="3">
    <citation type="submission" date="2025-09" db="UniProtKB">
        <authorList>
            <consortium name="Ensembl"/>
        </authorList>
    </citation>
    <scope>IDENTIFICATION</scope>
</reference>
<evidence type="ECO:0000256" key="4">
    <source>
        <dbReference type="ARBA" id="ARBA00022452"/>
    </source>
</evidence>
<name>A0A8C3UV56_CATUS</name>
<evidence type="ECO:0000256" key="10">
    <source>
        <dbReference type="ARBA" id="ARBA00023139"/>
    </source>
</evidence>
<dbReference type="Pfam" id="PF04598">
    <property type="entry name" value="Gasdermin"/>
    <property type="match status" value="2"/>
</dbReference>
<dbReference type="Ensembl" id="ENSCUST00005018014.1">
    <property type="protein sequence ID" value="ENSCUSP00005017351.1"/>
    <property type="gene ID" value="ENSCUSG00005011110.1"/>
</dbReference>
<feature type="domain" description="Gasdermin pore forming" evidence="12">
    <location>
        <begin position="343"/>
        <end position="569"/>
    </location>
</feature>
<dbReference type="GO" id="GO:0012501">
    <property type="term" value="P:programmed cell death"/>
    <property type="evidence" value="ECO:0007669"/>
    <property type="project" value="UniProtKB-KW"/>
</dbReference>
<keyword evidence="5" id="KW-1003">Cell membrane</keyword>
<evidence type="ECO:0000256" key="9">
    <source>
        <dbReference type="ARBA" id="ARBA00023136"/>
    </source>
</evidence>
<comment type="similarity">
    <text evidence="3">Belongs to the gasdermin family.</text>
</comment>
<evidence type="ECO:0000256" key="8">
    <source>
        <dbReference type="ARBA" id="ARBA00022692"/>
    </source>
</evidence>
<dbReference type="GO" id="GO:0001786">
    <property type="term" value="F:phosphatidylserine binding"/>
    <property type="evidence" value="ECO:0007669"/>
    <property type="project" value="TreeGrafter"/>
</dbReference>
<accession>A0A8C3UV56</accession>
<keyword evidence="6" id="KW-0963">Cytoplasm</keyword>
<keyword evidence="11" id="KW-0449">Lipoprotein</keyword>
<dbReference type="InterPro" id="IPR007677">
    <property type="entry name" value="Gasdermin"/>
</dbReference>
<reference evidence="14" key="2">
    <citation type="submission" date="2025-08" db="UniProtKB">
        <authorList>
            <consortium name="Ensembl"/>
        </authorList>
    </citation>
    <scope>IDENTIFICATION</scope>
</reference>
<organism evidence="14 15">
    <name type="scientific">Catharus ustulatus</name>
    <name type="common">Russet-backed thrush</name>
    <name type="synonym">Hylocichla ustulatus</name>
    <dbReference type="NCBI Taxonomy" id="91951"/>
    <lineage>
        <taxon>Eukaryota</taxon>
        <taxon>Metazoa</taxon>
        <taxon>Chordata</taxon>
        <taxon>Craniata</taxon>
        <taxon>Vertebrata</taxon>
        <taxon>Euteleostomi</taxon>
        <taxon>Archelosauria</taxon>
        <taxon>Archosauria</taxon>
        <taxon>Dinosauria</taxon>
        <taxon>Saurischia</taxon>
        <taxon>Theropoda</taxon>
        <taxon>Coelurosauria</taxon>
        <taxon>Aves</taxon>
        <taxon>Neognathae</taxon>
        <taxon>Neoaves</taxon>
        <taxon>Telluraves</taxon>
        <taxon>Australaves</taxon>
        <taxon>Passeriformes</taxon>
        <taxon>Turdidae</taxon>
        <taxon>Catharus</taxon>
    </lineage>
</organism>
<dbReference type="GO" id="GO:0042742">
    <property type="term" value="P:defense response to bacterium"/>
    <property type="evidence" value="ECO:0007669"/>
    <property type="project" value="TreeGrafter"/>
</dbReference>
<gene>
    <name evidence="14" type="primary">LOC117006382</name>
</gene>
<feature type="domain" description="Gasdermin pore forming" evidence="12">
    <location>
        <begin position="32"/>
        <end position="264"/>
    </location>
</feature>
<keyword evidence="10" id="KW-0564">Palmitate</keyword>
<evidence type="ECO:0000259" key="13">
    <source>
        <dbReference type="Pfam" id="PF17708"/>
    </source>
</evidence>
<keyword evidence="7" id="KW-1210">Necrosis</keyword>
<feature type="domain" description="Gasdermin PUB" evidence="13">
    <location>
        <begin position="595"/>
        <end position="762"/>
    </location>
</feature>
<evidence type="ECO:0000256" key="1">
    <source>
        <dbReference type="ARBA" id="ARBA00004496"/>
    </source>
</evidence>
<keyword evidence="9" id="KW-0472">Membrane</keyword>
<dbReference type="GO" id="GO:0005737">
    <property type="term" value="C:cytoplasm"/>
    <property type="evidence" value="ECO:0007669"/>
    <property type="project" value="UniProtKB-SubCell"/>
</dbReference>
<reference evidence="14" key="1">
    <citation type="submission" date="2020-10" db="EMBL/GenBank/DDBJ databases">
        <title>Catharus ustulatus (Swainson's thrush) genome, bCatUst1, primary haplotype v2.</title>
        <authorList>
            <person name="Delmore K."/>
            <person name="Vafadar M."/>
            <person name="Formenti G."/>
            <person name="Chow W."/>
            <person name="Pelan S."/>
            <person name="Howe K."/>
            <person name="Rhie A."/>
            <person name="Mountcastle J."/>
            <person name="Haase B."/>
            <person name="Fedrigo O."/>
            <person name="Jarvis E.D."/>
        </authorList>
    </citation>
    <scope>NUCLEOTIDE SEQUENCE [LARGE SCALE GENOMIC DNA]</scope>
</reference>